<keyword evidence="2" id="KW-1185">Reference proteome</keyword>
<name>A0ACC3APY9_9EURO</name>
<evidence type="ECO:0000313" key="2">
    <source>
        <dbReference type="Proteomes" id="UP001177260"/>
    </source>
</evidence>
<organism evidence="1 2">
    <name type="scientific">Aspergillus melleus</name>
    <dbReference type="NCBI Taxonomy" id="138277"/>
    <lineage>
        <taxon>Eukaryota</taxon>
        <taxon>Fungi</taxon>
        <taxon>Dikarya</taxon>
        <taxon>Ascomycota</taxon>
        <taxon>Pezizomycotina</taxon>
        <taxon>Eurotiomycetes</taxon>
        <taxon>Eurotiomycetidae</taxon>
        <taxon>Eurotiales</taxon>
        <taxon>Aspergillaceae</taxon>
        <taxon>Aspergillus</taxon>
        <taxon>Aspergillus subgen. Circumdati</taxon>
    </lineage>
</organism>
<reference evidence="1 2" key="1">
    <citation type="journal article" date="2023" name="ACS Omega">
        <title>Identification of the Neoaspergillic Acid Biosynthesis Gene Cluster by Establishing an In Vitro CRISPR-Ribonucleoprotein Genetic System in Aspergillus melleus.</title>
        <authorList>
            <person name="Yuan B."/>
            <person name="Grau M.F."/>
            <person name="Murata R.M."/>
            <person name="Torok T."/>
            <person name="Venkateswaran K."/>
            <person name="Stajich J.E."/>
            <person name="Wang C.C.C."/>
        </authorList>
    </citation>
    <scope>NUCLEOTIDE SEQUENCE [LARGE SCALE GENOMIC DNA]</scope>
    <source>
        <strain evidence="1 2">IMV 1140</strain>
    </source>
</reference>
<sequence length="705" mass="78027">MSDYNNCTNKRQEVSATEEPKCRSDAVTFLCARTASRSSPSEVSGPAGSSRSAPAPQTRVTTTEPAISSKKGKKKGKKYQKVDLASIAPDASSSAHRRSSRTPSGQPSAEALESQPQKKEGDLCDTASSSALKKFLRRVELPSSTKESQTVDYSAAVKGTNYQDKQVSQAKETPQTKIAQTKAETKTKENKESHDVPTKRSKSAKSNRKGKRRVARVDPVTGDEIPDEPQGSSSLPASNTSIADVEEGMKNIALDPSTDESSTAISTPPPRSQSSRRASSIHREKLSPIQEAAGDTDTDTKNLTSETRSLLTSTPKSSTTAWSNFGPQATPQSEGSTAASNDTGKKHPESSGELQTTTAIHTHPGSPAKSEQSTAQGSVSRQKPEGFFWQLDSHGFPCAKPGCDKRCNLWDGATVICPRCGPYSEIRYCCKEHLFEDVKYHWLYCGQMTFEHPCRESSIPRQVREGPIMVPCLHLYDAPERHRQAVRFSADSRAGDYFIFSDWVDFVEAGFPENNLDVRCPHRVVYTVKFDNPAEKDRFRRVLAICLFLTIDVHELVDYLFRLIRDKLRADDRAQDLEVQLKYQFQNEFSVTIQEGITGNRHACETDWNGKNRRNCPDAACRAEYRRLLGSPPGRGHGQLVDYLEGTYWILRTARTTHPSATNIAARMRGEGFDQVADEDQRVFRRGEEWDGAGSGEREIEGVNA</sequence>
<protein>
    <submittedName>
        <fullName evidence="1">Uncharacterized protein</fullName>
    </submittedName>
</protein>
<accession>A0ACC3APY9</accession>
<evidence type="ECO:0000313" key="1">
    <source>
        <dbReference type="EMBL" id="KAK1139668.1"/>
    </source>
</evidence>
<comment type="caution">
    <text evidence="1">The sequence shown here is derived from an EMBL/GenBank/DDBJ whole genome shotgun (WGS) entry which is preliminary data.</text>
</comment>
<gene>
    <name evidence="1" type="ORF">N8T08_000537</name>
</gene>
<dbReference type="Proteomes" id="UP001177260">
    <property type="component" value="Unassembled WGS sequence"/>
</dbReference>
<dbReference type="EMBL" id="JAOPJF010000101">
    <property type="protein sequence ID" value="KAK1139668.1"/>
    <property type="molecule type" value="Genomic_DNA"/>
</dbReference>
<proteinExistence type="predicted"/>